<gene>
    <name evidence="3" type="ORF">COU88_00030</name>
</gene>
<protein>
    <recommendedName>
        <fullName evidence="2">Soluble ligand binding domain-containing protein</fullName>
    </recommendedName>
</protein>
<dbReference type="Proteomes" id="UP000229554">
    <property type="component" value="Unassembled WGS sequence"/>
</dbReference>
<organism evidence="3 4">
    <name type="scientific">Candidatus Roizmanbacteria bacterium CG10_big_fil_rev_8_21_14_0_10_39_6</name>
    <dbReference type="NCBI Taxonomy" id="1974853"/>
    <lineage>
        <taxon>Bacteria</taxon>
        <taxon>Candidatus Roizmaniibacteriota</taxon>
    </lineage>
</organism>
<dbReference type="Pfam" id="PF10531">
    <property type="entry name" value="SLBB"/>
    <property type="match status" value="1"/>
</dbReference>
<keyword evidence="1" id="KW-1133">Transmembrane helix</keyword>
<evidence type="ECO:0000256" key="1">
    <source>
        <dbReference type="SAM" id="Phobius"/>
    </source>
</evidence>
<evidence type="ECO:0000313" key="4">
    <source>
        <dbReference type="Proteomes" id="UP000229554"/>
    </source>
</evidence>
<feature type="domain" description="Soluble ligand binding" evidence="2">
    <location>
        <begin position="57"/>
        <end position="112"/>
    </location>
</feature>
<dbReference type="EMBL" id="PFED01000001">
    <property type="protein sequence ID" value="PJE63350.1"/>
    <property type="molecule type" value="Genomic_DNA"/>
</dbReference>
<proteinExistence type="predicted"/>
<reference evidence="4" key="1">
    <citation type="submission" date="2017-09" db="EMBL/GenBank/DDBJ databases">
        <title>Depth-based differentiation of microbial function through sediment-hosted aquifers and enrichment of novel symbionts in the deep terrestrial subsurface.</title>
        <authorList>
            <person name="Probst A.J."/>
            <person name="Ladd B."/>
            <person name="Jarett J.K."/>
            <person name="Geller-Mcgrath D.E."/>
            <person name="Sieber C.M.K."/>
            <person name="Emerson J.B."/>
            <person name="Anantharaman K."/>
            <person name="Thomas B.C."/>
            <person name="Malmstrom R."/>
            <person name="Stieglmeier M."/>
            <person name="Klingl A."/>
            <person name="Woyke T."/>
            <person name="Ryan C.M."/>
            <person name="Banfield J.F."/>
        </authorList>
    </citation>
    <scope>NUCLEOTIDE SEQUENCE [LARGE SCALE GENOMIC DNA]</scope>
</reference>
<keyword evidence="1" id="KW-0472">Membrane</keyword>
<dbReference type="SUPFAM" id="SSF81585">
    <property type="entry name" value="PsbU/PolX domain-like"/>
    <property type="match status" value="1"/>
</dbReference>
<evidence type="ECO:0000313" key="3">
    <source>
        <dbReference type="EMBL" id="PJE63350.1"/>
    </source>
</evidence>
<comment type="caution">
    <text evidence="3">The sequence shown here is derived from an EMBL/GenBank/DDBJ whole genome shotgun (WGS) entry which is preliminary data.</text>
</comment>
<sequence>MENIYALIKRPEIPLVGLVVSIVCIIGALIVLKQKPPIQQEIETPHVEIISKSMVAVDIEGAIQKPGVYELKEDARLVHALIKAGGLIVQADRYFVARNMNLSKRVVDEEKIYIPFLIERADSSEATLPSVRINTATSSQLELLPNIGPVTANKIIKNRPYESIDELVSKKILGQKTFENIKSLIEL</sequence>
<dbReference type="AlphaFoldDB" id="A0A2M8KTZ6"/>
<dbReference type="Gene3D" id="1.10.150.320">
    <property type="entry name" value="Photosystem II 12 kDa extrinsic protein"/>
    <property type="match status" value="1"/>
</dbReference>
<evidence type="ECO:0000259" key="2">
    <source>
        <dbReference type="Pfam" id="PF10531"/>
    </source>
</evidence>
<accession>A0A2M8KTZ6</accession>
<keyword evidence="1" id="KW-0812">Transmembrane</keyword>
<dbReference type="InterPro" id="IPR019554">
    <property type="entry name" value="Soluble_ligand-bd"/>
</dbReference>
<feature type="transmembrane region" description="Helical" evidence="1">
    <location>
        <begin position="13"/>
        <end position="32"/>
    </location>
</feature>
<dbReference type="Pfam" id="PF12836">
    <property type="entry name" value="HHH_3"/>
    <property type="match status" value="1"/>
</dbReference>
<name>A0A2M8KTZ6_9BACT</name>